<evidence type="ECO:0000313" key="1">
    <source>
        <dbReference type="EMBL" id="UPL22598.1"/>
    </source>
</evidence>
<dbReference type="AlphaFoldDB" id="A0AAE9H8M0"/>
<dbReference type="RefSeq" id="WP_226349219.1">
    <property type="nucleotide sequence ID" value="NZ_CP031747.1"/>
</dbReference>
<evidence type="ECO:0000313" key="2">
    <source>
        <dbReference type="Proteomes" id="UP000830925"/>
    </source>
</evidence>
<name>A0AAE9H8M0_ALCFA</name>
<proteinExistence type="predicted"/>
<protein>
    <submittedName>
        <fullName evidence="1">Uncharacterized protein</fullName>
    </submittedName>
</protein>
<accession>A0AAE9H8M0</accession>
<gene>
    <name evidence="1" type="ORF">MXF72_05830</name>
</gene>
<dbReference type="Proteomes" id="UP000830925">
    <property type="component" value="Chromosome"/>
</dbReference>
<organism evidence="1 2">
    <name type="scientific">Alcaligenes faecalis</name>
    <dbReference type="NCBI Taxonomy" id="511"/>
    <lineage>
        <taxon>Bacteria</taxon>
        <taxon>Pseudomonadati</taxon>
        <taxon>Pseudomonadota</taxon>
        <taxon>Betaproteobacteria</taxon>
        <taxon>Burkholderiales</taxon>
        <taxon>Alcaligenaceae</taxon>
        <taxon>Alcaligenes</taxon>
    </lineage>
</organism>
<dbReference type="EMBL" id="CP095873">
    <property type="protein sequence ID" value="UPL22598.1"/>
    <property type="molecule type" value="Genomic_DNA"/>
</dbReference>
<reference evidence="1" key="1">
    <citation type="submission" date="2022-04" db="EMBL/GenBank/DDBJ databases">
        <title>Genomic mining of Alcaligenes faecalis D334 producing ectoin and derivatives.</title>
        <authorList>
            <person name="Doan V.T."/>
            <person name="Quach N.T."/>
            <person name="Vu T.-H.-N."/>
            <person name="Phi Q.-T."/>
        </authorList>
    </citation>
    <scope>NUCLEOTIDE SEQUENCE</scope>
    <source>
        <strain evidence="1">D334</strain>
    </source>
</reference>
<sequence length="61" mass="7439">MQIEQIWRCAWFMTLRLRRDCTKACRTVTVWRRAQSQQDWWALSLCANRLSHQVRAQNKDS</sequence>